<reference evidence="3 4" key="1">
    <citation type="submission" date="2019-08" db="EMBL/GenBank/DDBJ databases">
        <title>In-depth cultivation of the pig gut microbiome towards novel bacterial diversity and tailored functional studies.</title>
        <authorList>
            <person name="Wylensek D."/>
            <person name="Hitch T.C.A."/>
            <person name="Clavel T."/>
        </authorList>
    </citation>
    <scope>NUCLEOTIDE SEQUENCE [LARGE SCALE GENOMIC DNA]</scope>
    <source>
        <strain evidence="3 4">WCA-693-APC-MOT-I</strain>
    </source>
</reference>
<accession>A0A6L5XWM8</accession>
<dbReference type="PANTHER" id="PTHR45661:SF3">
    <property type="entry name" value="IG-LIKE DOMAIN-CONTAINING PROTEIN"/>
    <property type="match status" value="1"/>
</dbReference>
<dbReference type="SUPFAM" id="SSF49373">
    <property type="entry name" value="Invasin/intimin cell-adhesion fragments"/>
    <property type="match status" value="1"/>
</dbReference>
<comment type="caution">
    <text evidence="3">The sequence shown here is derived from an EMBL/GenBank/DDBJ whole genome shotgun (WGS) entry which is preliminary data.</text>
</comment>
<dbReference type="Pfam" id="PF13306">
    <property type="entry name" value="LRR_5"/>
    <property type="match status" value="1"/>
</dbReference>
<dbReference type="Pfam" id="PF02368">
    <property type="entry name" value="Big_2"/>
    <property type="match status" value="1"/>
</dbReference>
<keyword evidence="4" id="KW-1185">Reference proteome</keyword>
<evidence type="ECO:0000313" key="3">
    <source>
        <dbReference type="EMBL" id="MSS62831.1"/>
    </source>
</evidence>
<dbReference type="RefSeq" id="WP_154516994.1">
    <property type="nucleotide sequence ID" value="NZ_VUMT01000003.1"/>
</dbReference>
<dbReference type="EMBL" id="VUMT01000003">
    <property type="protein sequence ID" value="MSS62831.1"/>
    <property type="molecule type" value="Genomic_DNA"/>
</dbReference>
<dbReference type="InterPro" id="IPR032675">
    <property type="entry name" value="LRR_dom_sf"/>
</dbReference>
<dbReference type="SMART" id="SM00635">
    <property type="entry name" value="BID_2"/>
    <property type="match status" value="2"/>
</dbReference>
<dbReference type="SUPFAM" id="SSF52058">
    <property type="entry name" value="L domain-like"/>
    <property type="match status" value="1"/>
</dbReference>
<gene>
    <name evidence="3" type="ORF">FYJ58_02930</name>
</gene>
<evidence type="ECO:0000313" key="4">
    <source>
        <dbReference type="Proteomes" id="UP000482209"/>
    </source>
</evidence>
<sequence>MKKSVKTKLALLLTLILTVPAIAKADWGGWYDGNTSNTWYGDTYQAGIPVNGIGRYGYQPENDSFYCFLESSSNPKSQDFFSIEDSIWGKPVTKLFYLIMADDDPFYAVSSKGFYVPDSVTDLDSLVFQWADFQNVYLSKALTKIPKYAFAGCKNVKQLQLPDKLKKINEGAFSYCTNLKQIKIPEKVTIIEKKAFENCKNLTKIYLPASVKTIEKNAFKGCDKLTIYCQKDSYAYKYAKKNKIKTKLLSNKTVKATQITNLPKSITVGTQETYLLFPFVEPFYATNQNLAYISEDPSIAEVNQNGKVEGKKKGETTITVMTTDGSHLEKKVKVTVKKGEIALNPYFSLYQLEKGTTEFNVDAMLYNRNPKATYQIESSDSKIATAKIEKGTLKVTAKKQGNAVFVVTEKKGKTKNEIGSFPISVDTNKKF</sequence>
<evidence type="ECO:0000259" key="2">
    <source>
        <dbReference type="SMART" id="SM00635"/>
    </source>
</evidence>
<dbReference type="InterPro" id="IPR026906">
    <property type="entry name" value="LRR_5"/>
</dbReference>
<protein>
    <submittedName>
        <fullName evidence="3">Leucine-rich repeat protein</fullName>
    </submittedName>
</protein>
<dbReference type="Gene3D" id="3.80.10.10">
    <property type="entry name" value="Ribonuclease Inhibitor"/>
    <property type="match status" value="1"/>
</dbReference>
<dbReference type="InterPro" id="IPR053139">
    <property type="entry name" value="Surface_bspA-like"/>
</dbReference>
<dbReference type="PANTHER" id="PTHR45661">
    <property type="entry name" value="SURFACE ANTIGEN"/>
    <property type="match status" value="1"/>
</dbReference>
<name>A0A6L5XWM8_9FIRM</name>
<evidence type="ECO:0000256" key="1">
    <source>
        <dbReference type="SAM" id="SignalP"/>
    </source>
</evidence>
<dbReference type="InterPro" id="IPR008964">
    <property type="entry name" value="Invasin/intimin_cell_adhesion"/>
</dbReference>
<feature type="chain" id="PRO_5026899323" evidence="1">
    <location>
        <begin position="26"/>
        <end position="431"/>
    </location>
</feature>
<dbReference type="InterPro" id="IPR003343">
    <property type="entry name" value="Big_2"/>
</dbReference>
<keyword evidence="1" id="KW-0732">Signal</keyword>
<feature type="domain" description="BIG2" evidence="2">
    <location>
        <begin position="337"/>
        <end position="419"/>
    </location>
</feature>
<dbReference type="Proteomes" id="UP000482209">
    <property type="component" value="Unassembled WGS sequence"/>
</dbReference>
<dbReference type="AlphaFoldDB" id="A0A6L5XWM8"/>
<proteinExistence type="predicted"/>
<feature type="signal peptide" evidence="1">
    <location>
        <begin position="1"/>
        <end position="25"/>
    </location>
</feature>
<feature type="domain" description="BIG2" evidence="2">
    <location>
        <begin position="255"/>
        <end position="332"/>
    </location>
</feature>
<dbReference type="Gene3D" id="2.60.40.1080">
    <property type="match status" value="1"/>
</dbReference>
<organism evidence="3 4">
    <name type="scientific">Velocimicrobium porci</name>
    <dbReference type="NCBI Taxonomy" id="2606634"/>
    <lineage>
        <taxon>Bacteria</taxon>
        <taxon>Bacillati</taxon>
        <taxon>Bacillota</taxon>
        <taxon>Clostridia</taxon>
        <taxon>Lachnospirales</taxon>
        <taxon>Lachnospiraceae</taxon>
        <taxon>Velocimicrobium</taxon>
    </lineage>
</organism>